<accession>A0A2C9VG65</accession>
<evidence type="ECO:0000313" key="1">
    <source>
        <dbReference type="EMBL" id="OAY44332.1"/>
    </source>
</evidence>
<reference evidence="1" key="1">
    <citation type="submission" date="2016-02" db="EMBL/GenBank/DDBJ databases">
        <title>WGS assembly of Manihot esculenta.</title>
        <authorList>
            <person name="Bredeson J.V."/>
            <person name="Prochnik S.E."/>
            <person name="Lyons J.B."/>
            <person name="Schmutz J."/>
            <person name="Grimwood J."/>
            <person name="Vrebalov J."/>
            <person name="Bart R.S."/>
            <person name="Amuge T."/>
            <person name="Ferguson M.E."/>
            <person name="Green R."/>
            <person name="Putnam N."/>
            <person name="Stites J."/>
            <person name="Rounsley S."/>
            <person name="Rokhsar D.S."/>
        </authorList>
    </citation>
    <scope>NUCLEOTIDE SEQUENCE [LARGE SCALE GENOMIC DNA]</scope>
    <source>
        <tissue evidence="1">Leaf</tissue>
    </source>
</reference>
<proteinExistence type="predicted"/>
<gene>
    <name evidence="1" type="ORF">MANES_08G141000</name>
</gene>
<organism evidence="1">
    <name type="scientific">Manihot esculenta</name>
    <name type="common">Cassava</name>
    <name type="synonym">Jatropha manihot</name>
    <dbReference type="NCBI Taxonomy" id="3983"/>
    <lineage>
        <taxon>Eukaryota</taxon>
        <taxon>Viridiplantae</taxon>
        <taxon>Streptophyta</taxon>
        <taxon>Embryophyta</taxon>
        <taxon>Tracheophyta</taxon>
        <taxon>Spermatophyta</taxon>
        <taxon>Magnoliopsida</taxon>
        <taxon>eudicotyledons</taxon>
        <taxon>Gunneridae</taxon>
        <taxon>Pentapetalae</taxon>
        <taxon>rosids</taxon>
        <taxon>fabids</taxon>
        <taxon>Malpighiales</taxon>
        <taxon>Euphorbiaceae</taxon>
        <taxon>Crotonoideae</taxon>
        <taxon>Manihoteae</taxon>
        <taxon>Manihot</taxon>
    </lineage>
</organism>
<dbReference type="EMBL" id="CM004394">
    <property type="protein sequence ID" value="OAY44332.1"/>
    <property type="molecule type" value="Genomic_DNA"/>
</dbReference>
<sequence>MTILDIWKLSCDNIAEQLKNKTKTRDDTFNSFYQ</sequence>
<name>A0A2C9VG65_MANES</name>
<dbReference type="AlphaFoldDB" id="A0A2C9VG65"/>
<protein>
    <submittedName>
        <fullName evidence="1">Uncharacterized protein</fullName>
    </submittedName>
</protein>